<comment type="caution">
    <text evidence="1">The sequence shown here is derived from an EMBL/GenBank/DDBJ whole genome shotgun (WGS) entry which is preliminary data.</text>
</comment>
<name>A0A9K3J0Y9_HELAN</name>
<accession>A0A9K3J0Y9</accession>
<dbReference type="AlphaFoldDB" id="A0A9K3J0Y9"/>
<evidence type="ECO:0000313" key="1">
    <source>
        <dbReference type="EMBL" id="KAF5806311.1"/>
    </source>
</evidence>
<protein>
    <submittedName>
        <fullName evidence="1">Uncharacterized protein</fullName>
    </submittedName>
</protein>
<dbReference type="Gramene" id="mRNA:HanXRQr2_Chr05g0219881">
    <property type="protein sequence ID" value="CDS:HanXRQr2_Chr05g0219881.1"/>
    <property type="gene ID" value="HanXRQr2_Chr05g0219881"/>
</dbReference>
<proteinExistence type="predicted"/>
<reference evidence="1" key="2">
    <citation type="submission" date="2020-06" db="EMBL/GenBank/DDBJ databases">
        <title>Helianthus annuus Genome sequencing and assembly Release 2.</title>
        <authorList>
            <person name="Gouzy J."/>
            <person name="Langlade N."/>
            <person name="Munos S."/>
        </authorList>
    </citation>
    <scope>NUCLEOTIDE SEQUENCE</scope>
    <source>
        <tissue evidence="1">Leaves</tissue>
    </source>
</reference>
<reference evidence="1" key="1">
    <citation type="journal article" date="2017" name="Nature">
        <title>The sunflower genome provides insights into oil metabolism, flowering and Asterid evolution.</title>
        <authorList>
            <person name="Badouin H."/>
            <person name="Gouzy J."/>
            <person name="Grassa C.J."/>
            <person name="Murat F."/>
            <person name="Staton S.E."/>
            <person name="Cottret L."/>
            <person name="Lelandais-Briere C."/>
            <person name="Owens G.L."/>
            <person name="Carrere S."/>
            <person name="Mayjonade B."/>
            <person name="Legrand L."/>
            <person name="Gill N."/>
            <person name="Kane N.C."/>
            <person name="Bowers J.E."/>
            <person name="Hubner S."/>
            <person name="Bellec A."/>
            <person name="Berard A."/>
            <person name="Berges H."/>
            <person name="Blanchet N."/>
            <person name="Boniface M.C."/>
            <person name="Brunel D."/>
            <person name="Catrice O."/>
            <person name="Chaidir N."/>
            <person name="Claudel C."/>
            <person name="Donnadieu C."/>
            <person name="Faraut T."/>
            <person name="Fievet G."/>
            <person name="Helmstetter N."/>
            <person name="King M."/>
            <person name="Knapp S.J."/>
            <person name="Lai Z."/>
            <person name="Le Paslier M.C."/>
            <person name="Lippi Y."/>
            <person name="Lorenzon L."/>
            <person name="Mandel J.R."/>
            <person name="Marage G."/>
            <person name="Marchand G."/>
            <person name="Marquand E."/>
            <person name="Bret-Mestries E."/>
            <person name="Morien E."/>
            <person name="Nambeesan S."/>
            <person name="Nguyen T."/>
            <person name="Pegot-Espagnet P."/>
            <person name="Pouilly N."/>
            <person name="Raftis F."/>
            <person name="Sallet E."/>
            <person name="Schiex T."/>
            <person name="Thomas J."/>
            <person name="Vandecasteele C."/>
            <person name="Vares D."/>
            <person name="Vear F."/>
            <person name="Vautrin S."/>
            <person name="Crespi M."/>
            <person name="Mangin B."/>
            <person name="Burke J.M."/>
            <person name="Salse J."/>
            <person name="Munos S."/>
            <person name="Vincourt P."/>
            <person name="Rieseberg L.H."/>
            <person name="Langlade N.B."/>
        </authorList>
    </citation>
    <scope>NUCLEOTIDE SEQUENCE</scope>
    <source>
        <tissue evidence="1">Leaves</tissue>
    </source>
</reference>
<dbReference type="EMBL" id="MNCJ02000320">
    <property type="protein sequence ID" value="KAF5806311.1"/>
    <property type="molecule type" value="Genomic_DNA"/>
</dbReference>
<dbReference type="Proteomes" id="UP000215914">
    <property type="component" value="Unassembled WGS sequence"/>
</dbReference>
<sequence>MMELGSSHYDKVGNKFGITNWRYDHDKKMWLVIRVSGHREYYSKESQFESWTKIDLKNQPRVPYHDSDPNQCGRGWAFHSKLEREVKNDFPNMKYVESFVKKNHGVRDPHTRRTIMTVIWLPTDK</sequence>
<keyword evidence="2" id="KW-1185">Reference proteome</keyword>
<gene>
    <name evidence="1" type="ORF">HanXRQr2_Chr05g0219881</name>
</gene>
<organism evidence="1 2">
    <name type="scientific">Helianthus annuus</name>
    <name type="common">Common sunflower</name>
    <dbReference type="NCBI Taxonomy" id="4232"/>
    <lineage>
        <taxon>Eukaryota</taxon>
        <taxon>Viridiplantae</taxon>
        <taxon>Streptophyta</taxon>
        <taxon>Embryophyta</taxon>
        <taxon>Tracheophyta</taxon>
        <taxon>Spermatophyta</taxon>
        <taxon>Magnoliopsida</taxon>
        <taxon>eudicotyledons</taxon>
        <taxon>Gunneridae</taxon>
        <taxon>Pentapetalae</taxon>
        <taxon>asterids</taxon>
        <taxon>campanulids</taxon>
        <taxon>Asterales</taxon>
        <taxon>Asteraceae</taxon>
        <taxon>Asteroideae</taxon>
        <taxon>Heliantheae alliance</taxon>
        <taxon>Heliantheae</taxon>
        <taxon>Helianthus</taxon>
    </lineage>
</organism>
<evidence type="ECO:0000313" key="2">
    <source>
        <dbReference type="Proteomes" id="UP000215914"/>
    </source>
</evidence>